<protein>
    <submittedName>
        <fullName evidence="4">POTENTIAL LEU/ILE/VAL-BINDING PROTEIN</fullName>
    </submittedName>
</protein>
<dbReference type="HOGENOM" id="CLU_027128_7_1_7"/>
<dbReference type="KEGG" id="wsu:WS1035"/>
<dbReference type="PANTHER" id="PTHR47235">
    <property type="entry name" value="BLR6548 PROTEIN"/>
    <property type="match status" value="1"/>
</dbReference>
<evidence type="ECO:0000256" key="1">
    <source>
        <dbReference type="ARBA" id="ARBA00010062"/>
    </source>
</evidence>
<proteinExistence type="inferred from homology"/>
<dbReference type="InterPro" id="IPR028081">
    <property type="entry name" value="Leu-bd"/>
</dbReference>
<dbReference type="SUPFAM" id="SSF53822">
    <property type="entry name" value="Periplasmic binding protein-like I"/>
    <property type="match status" value="1"/>
</dbReference>
<keyword evidence="5" id="KW-1185">Reference proteome</keyword>
<dbReference type="EMBL" id="BX571659">
    <property type="protein sequence ID" value="CAE10135.1"/>
    <property type="molecule type" value="Genomic_DNA"/>
</dbReference>
<dbReference type="CDD" id="cd19978">
    <property type="entry name" value="PBP1_ABC_ligand_binding-like"/>
    <property type="match status" value="1"/>
</dbReference>
<gene>
    <name evidence="4" type="primary">livJ</name>
    <name evidence="4" type="ordered locus">WS1035</name>
</gene>
<feature type="domain" description="Leucine-binding protein" evidence="3">
    <location>
        <begin position="2"/>
        <end position="328"/>
    </location>
</feature>
<evidence type="ECO:0000256" key="2">
    <source>
        <dbReference type="ARBA" id="ARBA00022729"/>
    </source>
</evidence>
<accession>Q7M9B8</accession>
<comment type="similarity">
    <text evidence="1">Belongs to the leucine-binding protein family.</text>
</comment>
<evidence type="ECO:0000313" key="4">
    <source>
        <dbReference type="EMBL" id="CAE10135.1"/>
    </source>
</evidence>
<keyword evidence="2" id="KW-0732">Signal</keyword>
<dbReference type="DNASU" id="2553587"/>
<reference evidence="4 5" key="1">
    <citation type="journal article" date="2003" name="Proc. Natl. Acad. Sci. U.S.A.">
        <title>Complete genome sequence and analysis of Wolinella succinogenes.</title>
        <authorList>
            <person name="Baar C."/>
            <person name="Eppinger M."/>
            <person name="Raddatz G."/>
            <person name="Simon JM."/>
            <person name="Lanz C."/>
            <person name="Klimmek O."/>
            <person name="Nandakumar R."/>
            <person name="Gross R."/>
            <person name="Rosinus A."/>
            <person name="Keller H."/>
            <person name="Jagtap P."/>
            <person name="Linke B."/>
            <person name="Meyer F."/>
            <person name="Lederer H."/>
            <person name="Schuster S.C."/>
        </authorList>
    </citation>
    <scope>NUCLEOTIDE SEQUENCE [LARGE SCALE GENOMIC DNA]</scope>
    <source>
        <strain evidence="5">ATCC 29543 / DSM 1740 / CCUG 13145 / JCM 31913 / LMG 7466 / NCTC 11488 / FDC 602W</strain>
    </source>
</reference>
<evidence type="ECO:0000313" key="5">
    <source>
        <dbReference type="Proteomes" id="UP000000422"/>
    </source>
</evidence>
<evidence type="ECO:0000259" key="3">
    <source>
        <dbReference type="Pfam" id="PF13458"/>
    </source>
</evidence>
<dbReference type="Proteomes" id="UP000000422">
    <property type="component" value="Chromosome"/>
</dbReference>
<sequence length="339" mass="38060">MGNSFRQGANAYFDYVNTQGGIYGRALELLTYDDKYEPKLTESNVRHLIDKEGVFALMGTIGTPTAMAAIPVALEEQIPFLMPLSGARFLREPFNRLIFNLRPSYFEEIEAISSYLTEERGFKRIAIFYQNDSFGIEGLEGLTQSLDKRGLKIVAEGIYPRNTLSVSDAVYAIHPKSPEAIVMVGTYEASALFIQRYKELNPASPPLFVNISFVAATALAEALQGNMRQVLVSNVTPSPWDISNPLVREYHRLYVESMGHPPCFLSFEGFLSAKIIVEALHKTGPILSHKRFIKAMENLSPDFLSDLKLRFSATNHQAFEQVFITGYENGRFVTLKSYP</sequence>
<dbReference type="STRING" id="273121.WS1035"/>
<dbReference type="PANTHER" id="PTHR47235:SF1">
    <property type="entry name" value="BLR6548 PROTEIN"/>
    <property type="match status" value="1"/>
</dbReference>
<dbReference type="InterPro" id="IPR028082">
    <property type="entry name" value="Peripla_BP_I"/>
</dbReference>
<dbReference type="Gene3D" id="3.40.50.2300">
    <property type="match status" value="2"/>
</dbReference>
<dbReference type="AlphaFoldDB" id="Q7M9B8"/>
<dbReference type="eggNOG" id="COG0683">
    <property type="taxonomic scope" value="Bacteria"/>
</dbReference>
<dbReference type="Pfam" id="PF13458">
    <property type="entry name" value="Peripla_BP_6"/>
    <property type="match status" value="1"/>
</dbReference>
<name>Q7M9B8_WOLSU</name>
<organism evidence="5">
    <name type="scientific">Wolinella succinogenes (strain ATCC 29543 / DSM 1740 / CCUG 13145 / JCM 31913 / LMG 7466 / NCTC 11488 / FDC 602W)</name>
    <name type="common">Vibrio succinogenes</name>
    <dbReference type="NCBI Taxonomy" id="273121"/>
    <lineage>
        <taxon>Bacteria</taxon>
        <taxon>Pseudomonadati</taxon>
        <taxon>Campylobacterota</taxon>
        <taxon>Epsilonproteobacteria</taxon>
        <taxon>Campylobacterales</taxon>
        <taxon>Helicobacteraceae</taxon>
        <taxon>Wolinella</taxon>
    </lineage>
</organism>